<organism evidence="1 2">
    <name type="scientific">Thalassiosira pseudonana</name>
    <name type="common">Marine diatom</name>
    <name type="synonym">Cyclotella nana</name>
    <dbReference type="NCBI Taxonomy" id="35128"/>
    <lineage>
        <taxon>Eukaryota</taxon>
        <taxon>Sar</taxon>
        <taxon>Stramenopiles</taxon>
        <taxon>Ochrophyta</taxon>
        <taxon>Bacillariophyta</taxon>
        <taxon>Coscinodiscophyceae</taxon>
        <taxon>Thalassiosirophycidae</taxon>
        <taxon>Thalassiosirales</taxon>
        <taxon>Thalassiosiraceae</taxon>
        <taxon>Thalassiosira</taxon>
    </lineage>
</organism>
<reference evidence="1 2" key="1">
    <citation type="journal article" date="2004" name="Science">
        <title>The genome of the diatom Thalassiosira pseudonana: ecology, evolution, and metabolism.</title>
        <authorList>
            <person name="Armbrust E.V."/>
            <person name="Berges J.A."/>
            <person name="Bowler C."/>
            <person name="Green B.R."/>
            <person name="Martinez D."/>
            <person name="Putnam N.H."/>
            <person name="Zhou S."/>
            <person name="Allen A.E."/>
            <person name="Apt K.E."/>
            <person name="Bechner M."/>
            <person name="Brzezinski M.A."/>
            <person name="Chaal B.K."/>
            <person name="Chiovitti A."/>
            <person name="Davis A.K."/>
            <person name="Demarest M.S."/>
            <person name="Detter J.C."/>
            <person name="Glavina T."/>
            <person name="Goodstein D."/>
            <person name="Hadi M.Z."/>
            <person name="Hellsten U."/>
            <person name="Hildebrand M."/>
            <person name="Jenkins B.D."/>
            <person name="Jurka J."/>
            <person name="Kapitonov V.V."/>
            <person name="Kroger N."/>
            <person name="Lau W.W."/>
            <person name="Lane T.W."/>
            <person name="Larimer F.W."/>
            <person name="Lippmeier J.C."/>
            <person name="Lucas S."/>
            <person name="Medina M."/>
            <person name="Montsant A."/>
            <person name="Obornik M."/>
            <person name="Parker M.S."/>
            <person name="Palenik B."/>
            <person name="Pazour G.J."/>
            <person name="Richardson P.M."/>
            <person name="Rynearson T.A."/>
            <person name="Saito M.A."/>
            <person name="Schwartz D.C."/>
            <person name="Thamatrakoln K."/>
            <person name="Valentin K."/>
            <person name="Vardi A."/>
            <person name="Wilkerson F.P."/>
            <person name="Rokhsar D.S."/>
        </authorList>
    </citation>
    <scope>NUCLEOTIDE SEQUENCE [LARGE SCALE GENOMIC DNA]</scope>
    <source>
        <strain evidence="1 2">CCMP1335</strain>
    </source>
</reference>
<dbReference type="RefSeq" id="XP_002287128.1">
    <property type="nucleotide sequence ID" value="XM_002287092.1"/>
</dbReference>
<dbReference type="Proteomes" id="UP000001449">
    <property type="component" value="Chromosome 2"/>
</dbReference>
<protein>
    <submittedName>
        <fullName evidence="1">Uncharacterized protein</fullName>
    </submittedName>
</protein>
<dbReference type="HOGENOM" id="CLU_1351311_0_0_1"/>
<dbReference type="AlphaFoldDB" id="B8BTB0"/>
<proteinExistence type="predicted"/>
<name>B8BTB0_THAPS</name>
<evidence type="ECO:0000313" key="1">
    <source>
        <dbReference type="EMBL" id="EED94571.1"/>
    </source>
</evidence>
<evidence type="ECO:0000313" key="2">
    <source>
        <dbReference type="Proteomes" id="UP000001449"/>
    </source>
</evidence>
<dbReference type="EMBL" id="CM000639">
    <property type="protein sequence ID" value="EED94571.1"/>
    <property type="molecule type" value="Genomic_DNA"/>
</dbReference>
<sequence length="203" mass="23303">MERVQRYLGIANWKLQGDEYDLETSIYGIEVCPWNGSDYFGVLNVNVKYEDVQLCPLWGKFIDSLIDCPNSHLKSLTLNRIQLTIEFKAKFKLLLALGTTCKDSLNVHYLNGVTVELMPTVLRMIQPSRVIPFKKNCGPRFHGGELGWFSSLDLVDLEEDESQCNRLKNVYEVVRQRVVPLWFAGQRQRSGDAATKKRKLESS</sequence>
<dbReference type="PaxDb" id="35128-Thaps2073"/>
<accession>B8BTB0</accession>
<dbReference type="InParanoid" id="B8BTB0"/>
<gene>
    <name evidence="1" type="ORF">THAPSDRAFT_2073</name>
</gene>
<keyword evidence="2" id="KW-1185">Reference proteome</keyword>
<reference evidence="1 2" key="2">
    <citation type="journal article" date="2008" name="Nature">
        <title>The Phaeodactylum genome reveals the evolutionary history of diatom genomes.</title>
        <authorList>
            <person name="Bowler C."/>
            <person name="Allen A.E."/>
            <person name="Badger J.H."/>
            <person name="Grimwood J."/>
            <person name="Jabbari K."/>
            <person name="Kuo A."/>
            <person name="Maheswari U."/>
            <person name="Martens C."/>
            <person name="Maumus F."/>
            <person name="Otillar R.P."/>
            <person name="Rayko E."/>
            <person name="Salamov A."/>
            <person name="Vandepoele K."/>
            <person name="Beszteri B."/>
            <person name="Gruber A."/>
            <person name="Heijde M."/>
            <person name="Katinka M."/>
            <person name="Mock T."/>
            <person name="Valentin K."/>
            <person name="Verret F."/>
            <person name="Berges J.A."/>
            <person name="Brownlee C."/>
            <person name="Cadoret J.P."/>
            <person name="Chiovitti A."/>
            <person name="Choi C.J."/>
            <person name="Coesel S."/>
            <person name="De Martino A."/>
            <person name="Detter J.C."/>
            <person name="Durkin C."/>
            <person name="Falciatore A."/>
            <person name="Fournet J."/>
            <person name="Haruta M."/>
            <person name="Huysman M.J."/>
            <person name="Jenkins B.D."/>
            <person name="Jiroutova K."/>
            <person name="Jorgensen R.E."/>
            <person name="Joubert Y."/>
            <person name="Kaplan A."/>
            <person name="Kroger N."/>
            <person name="Kroth P.G."/>
            <person name="La Roche J."/>
            <person name="Lindquist E."/>
            <person name="Lommer M."/>
            <person name="Martin-Jezequel V."/>
            <person name="Lopez P.J."/>
            <person name="Lucas S."/>
            <person name="Mangogna M."/>
            <person name="McGinnis K."/>
            <person name="Medlin L.K."/>
            <person name="Montsant A."/>
            <person name="Oudot-Le Secq M.P."/>
            <person name="Napoli C."/>
            <person name="Obornik M."/>
            <person name="Parker M.S."/>
            <person name="Petit J.L."/>
            <person name="Porcel B.M."/>
            <person name="Poulsen N."/>
            <person name="Robison M."/>
            <person name="Rychlewski L."/>
            <person name="Rynearson T.A."/>
            <person name="Schmutz J."/>
            <person name="Shapiro H."/>
            <person name="Siaut M."/>
            <person name="Stanley M."/>
            <person name="Sussman M.R."/>
            <person name="Taylor A.R."/>
            <person name="Vardi A."/>
            <person name="von Dassow P."/>
            <person name="Vyverman W."/>
            <person name="Willis A."/>
            <person name="Wyrwicz L.S."/>
            <person name="Rokhsar D.S."/>
            <person name="Weissenbach J."/>
            <person name="Armbrust E.V."/>
            <person name="Green B.R."/>
            <person name="Van de Peer Y."/>
            <person name="Grigoriev I.V."/>
        </authorList>
    </citation>
    <scope>NUCLEOTIDE SEQUENCE [LARGE SCALE GENOMIC DNA]</scope>
    <source>
        <strain evidence="1 2">CCMP1335</strain>
    </source>
</reference>
<dbReference type="GeneID" id="7445082"/>
<dbReference type="KEGG" id="tps:THAPSDRAFT_2073"/>